<feature type="transmembrane region" description="Helical" evidence="9">
    <location>
        <begin position="242"/>
        <end position="268"/>
    </location>
</feature>
<keyword evidence="3 9" id="KW-0813">Transport</keyword>
<dbReference type="KEGG" id="lxl:KDY119_02206"/>
<dbReference type="EMBL" id="CP045529">
    <property type="protein sequence ID" value="QFU98687.1"/>
    <property type="molecule type" value="Genomic_DNA"/>
</dbReference>
<evidence type="ECO:0000256" key="9">
    <source>
        <dbReference type="RuleBase" id="RU362002"/>
    </source>
</evidence>
<evidence type="ECO:0000313" key="11">
    <source>
        <dbReference type="EMBL" id="QFU98687.1"/>
    </source>
</evidence>
<feature type="transmembrane region" description="Helical" evidence="9">
    <location>
        <begin position="280"/>
        <end position="300"/>
    </location>
</feature>
<dbReference type="Gene3D" id="1.10.3430.10">
    <property type="entry name" value="Ammonium transporter AmtB like domains"/>
    <property type="match status" value="1"/>
</dbReference>
<dbReference type="Pfam" id="PF00909">
    <property type="entry name" value="Ammonium_transp"/>
    <property type="match status" value="1"/>
</dbReference>
<keyword evidence="6 9" id="KW-0472">Membrane</keyword>
<dbReference type="AlphaFoldDB" id="A0A5P9QB77"/>
<feature type="transmembrane region" description="Helical" evidence="9">
    <location>
        <begin position="336"/>
        <end position="358"/>
    </location>
</feature>
<keyword evidence="7 9" id="KW-0924">Ammonia transport</keyword>
<accession>A0A5P9QB77</accession>
<reference evidence="11 12" key="1">
    <citation type="submission" date="2019-10" db="EMBL/GenBank/DDBJ databases">
        <title>Genome sequence of Luteimicrobium xylanilyticum HY-24.</title>
        <authorList>
            <person name="Kim D.Y."/>
            <person name="Park H.-Y."/>
        </authorList>
    </citation>
    <scope>NUCLEOTIDE SEQUENCE [LARGE SCALE GENOMIC DNA]</scope>
    <source>
        <strain evidence="11 12">HY-24</strain>
    </source>
</reference>
<keyword evidence="12" id="KW-1185">Reference proteome</keyword>
<evidence type="ECO:0000256" key="1">
    <source>
        <dbReference type="ARBA" id="ARBA00004141"/>
    </source>
</evidence>
<feature type="transmembrane region" description="Helical" evidence="9">
    <location>
        <begin position="148"/>
        <end position="168"/>
    </location>
</feature>
<evidence type="ECO:0000313" key="12">
    <source>
        <dbReference type="Proteomes" id="UP000326702"/>
    </source>
</evidence>
<dbReference type="InterPro" id="IPR029020">
    <property type="entry name" value="Ammonium/urea_transptr"/>
</dbReference>
<comment type="subcellular location">
    <subcellularLocation>
        <location evidence="9">Cell membrane</location>
        <topology evidence="9">Multi-pass membrane protein</topology>
    </subcellularLocation>
    <subcellularLocation>
        <location evidence="1">Membrane</location>
        <topology evidence="1">Multi-pass membrane protein</topology>
    </subcellularLocation>
</comment>
<comment type="similarity">
    <text evidence="2 9">Belongs to the ammonia transporter channel (TC 1.A.11.2) family.</text>
</comment>
<dbReference type="InterPro" id="IPR018047">
    <property type="entry name" value="Ammonium_transpt_CS"/>
</dbReference>
<dbReference type="OrthoDB" id="9814202at2"/>
<dbReference type="Proteomes" id="UP000326702">
    <property type="component" value="Chromosome"/>
</dbReference>
<feature type="transmembrane region" description="Helical" evidence="9">
    <location>
        <begin position="29"/>
        <end position="50"/>
    </location>
</feature>
<gene>
    <name evidence="11" type="ORF">KDY119_02206</name>
</gene>
<dbReference type="PANTHER" id="PTHR43029:SF10">
    <property type="entry name" value="AMMONIUM TRANSPORTER MEP2"/>
    <property type="match status" value="1"/>
</dbReference>
<evidence type="ECO:0000256" key="7">
    <source>
        <dbReference type="ARBA" id="ARBA00023177"/>
    </source>
</evidence>
<protein>
    <recommendedName>
        <fullName evidence="8 9">Ammonium transporter</fullName>
    </recommendedName>
</protein>
<dbReference type="PROSITE" id="PS01219">
    <property type="entry name" value="AMMONIUM_TRANSP"/>
    <property type="match status" value="1"/>
</dbReference>
<organism evidence="11 12">
    <name type="scientific">Luteimicrobium xylanilyticum</name>
    <dbReference type="NCBI Taxonomy" id="1133546"/>
    <lineage>
        <taxon>Bacteria</taxon>
        <taxon>Bacillati</taxon>
        <taxon>Actinomycetota</taxon>
        <taxon>Actinomycetes</taxon>
        <taxon>Micrococcales</taxon>
        <taxon>Luteimicrobium</taxon>
    </lineage>
</organism>
<proteinExistence type="inferred from homology"/>
<evidence type="ECO:0000256" key="4">
    <source>
        <dbReference type="ARBA" id="ARBA00022692"/>
    </source>
</evidence>
<evidence type="ECO:0000256" key="5">
    <source>
        <dbReference type="ARBA" id="ARBA00022989"/>
    </source>
</evidence>
<dbReference type="NCBIfam" id="TIGR00836">
    <property type="entry name" value="amt"/>
    <property type="match status" value="1"/>
</dbReference>
<feature type="transmembrane region" description="Helical" evidence="9">
    <location>
        <begin position="180"/>
        <end position="203"/>
    </location>
</feature>
<evidence type="ECO:0000256" key="2">
    <source>
        <dbReference type="ARBA" id="ARBA00005887"/>
    </source>
</evidence>
<evidence type="ECO:0000259" key="10">
    <source>
        <dbReference type="Pfam" id="PF00909"/>
    </source>
</evidence>
<keyword evidence="5 9" id="KW-1133">Transmembrane helix</keyword>
<dbReference type="InterPro" id="IPR024041">
    <property type="entry name" value="NH4_transpt_AmtB-like_dom"/>
</dbReference>
<name>A0A5P9QB77_9MICO</name>
<dbReference type="InterPro" id="IPR001905">
    <property type="entry name" value="Ammonium_transpt"/>
</dbReference>
<feature type="transmembrane region" description="Helical" evidence="9">
    <location>
        <begin position="215"/>
        <end position="236"/>
    </location>
</feature>
<sequence>MPVLLHVVAPVLAAASTPPVHVDTGDTAWVLVCTALVLLMTPGLAFFYAGMVRSKHVLAMIMQSFACIAIVSVTWVLVGYSLAFDDDAGGGLVGGLHLVGLAHASVGVPGIDLTIPPLVFVLFQHLFAVLTAALLTGATADRMRFESFVVLVAVWSVVVYAPVAHWAFSPDGWLHRLGLLDFAGGTVVEMCSGASALALVLVLGPRRGWPREMMAPHNLPLTLLGAGLLWVGWIGFNAGSALTAGTLAASAALATHLSGVGGMIGWLALERRLTGKATTLGAASGAVAGLVAITPAAGYLQPLPALAVGVVAGAVCLFAIRLKFRFRYDDSLDVVAVHYVGGVVGTLCVGLFAATVVNPAVTHQGLFLGGGVEQLGKQLVGVLATSAFAFAATYVLARVLHATIGLRVTADHEHAGLDTSQHAETAYELTTTSTIGRSHG</sequence>
<dbReference type="PANTHER" id="PTHR43029">
    <property type="entry name" value="AMMONIUM TRANSPORTER MEP2"/>
    <property type="match status" value="1"/>
</dbReference>
<dbReference type="SUPFAM" id="SSF111352">
    <property type="entry name" value="Ammonium transporter"/>
    <property type="match status" value="1"/>
</dbReference>
<feature type="transmembrane region" description="Helical" evidence="9">
    <location>
        <begin position="378"/>
        <end position="397"/>
    </location>
</feature>
<feature type="domain" description="Ammonium transporter AmtB-like" evidence="10">
    <location>
        <begin position="28"/>
        <end position="427"/>
    </location>
</feature>
<dbReference type="RefSeq" id="WP_051136482.1">
    <property type="nucleotide sequence ID" value="NZ_BAABIH010000017.1"/>
</dbReference>
<dbReference type="GO" id="GO:0008519">
    <property type="term" value="F:ammonium channel activity"/>
    <property type="evidence" value="ECO:0007669"/>
    <property type="project" value="InterPro"/>
</dbReference>
<evidence type="ECO:0000256" key="6">
    <source>
        <dbReference type="ARBA" id="ARBA00023136"/>
    </source>
</evidence>
<feature type="transmembrane region" description="Helical" evidence="9">
    <location>
        <begin position="306"/>
        <end position="324"/>
    </location>
</feature>
<evidence type="ECO:0000256" key="8">
    <source>
        <dbReference type="ARBA" id="ARBA00050025"/>
    </source>
</evidence>
<dbReference type="GO" id="GO:0005886">
    <property type="term" value="C:plasma membrane"/>
    <property type="evidence" value="ECO:0007669"/>
    <property type="project" value="UniProtKB-SubCell"/>
</dbReference>
<feature type="transmembrane region" description="Helical" evidence="9">
    <location>
        <begin position="115"/>
        <end position="136"/>
    </location>
</feature>
<keyword evidence="4 9" id="KW-0812">Transmembrane</keyword>
<feature type="transmembrane region" description="Helical" evidence="9">
    <location>
        <begin position="57"/>
        <end position="78"/>
    </location>
</feature>
<evidence type="ECO:0000256" key="3">
    <source>
        <dbReference type="ARBA" id="ARBA00022448"/>
    </source>
</evidence>